<evidence type="ECO:0000256" key="6">
    <source>
        <dbReference type="SAM" id="Phobius"/>
    </source>
</evidence>
<keyword evidence="4" id="KW-0521">NADP</keyword>
<dbReference type="InterPro" id="IPR000960">
    <property type="entry name" value="Flavin_mOase"/>
</dbReference>
<dbReference type="SUPFAM" id="SSF51905">
    <property type="entry name" value="FAD/NAD(P)-binding domain"/>
    <property type="match status" value="1"/>
</dbReference>
<sequence>MKVAVIGGGPAGLATLRFLAHAHKYFPILPIEVRLFEGEKDIGGTFSYRVYEDAELVSSKYLTAFSDFRLPKDAPDFVTPRIYVKYLKDYATAFELWPMIELHTQVDQVRRGQDGIGHVLSLNCKDTGKLTHWACDAVAVCTGINVNPVIPEIKGVERVPLVLHSSQLKTRAQFGEETNVYVMGAGETGMDLAYLAVTSKAKSVTLCHRDGFFCAPKIIPIPQVMGRSKSDPSARPNKPVDTSVASLFDTAYVHPKLQRSQLLWTYYDRWIKRMHWLISGTEEGPDQWVGQMSASRKYIDSILLCKSDKALPYMNVGKRSNSWANRMRSRIMNVPIRENDGKKIDVVTWPKRVDKDGLMVWDKELPTYSVLPDHQPKPDVMVFATGYTREFPFLSSDYPCVAQTNVRGIYKGGDVTLGFIGFVRPAIGAIPPLAELQAQFWVLRLLQDQFPKEVPRRISPDALPSYDLDYQLHPRGSYSFYETKRAVDHESYAYQLALDMGAAPTATHVFKKGWKVFFTWAMGSNFNTKFRLVGPWKWEQGAEEIMRNELFNVVKRSGGYVYLTTYTLVPMFMFGSLSLMLYAWFGLCNLVSGFGRRINKKPSARILGEGSA</sequence>
<evidence type="ECO:0000256" key="2">
    <source>
        <dbReference type="ARBA" id="ARBA00022630"/>
    </source>
</evidence>
<dbReference type="Proteomes" id="UP001140502">
    <property type="component" value="Unassembled WGS sequence"/>
</dbReference>
<reference evidence="7" key="1">
    <citation type="submission" date="2022-10" db="EMBL/GenBank/DDBJ databases">
        <title>Tapping the CABI collections for fungal endophytes: first genome assemblies for Collariella, Neodidymelliopsis, Ascochyta clinopodiicola, Didymella pomorum, Didymosphaeria variabile, Neocosmospora piperis and Neocucurbitaria cava.</title>
        <authorList>
            <person name="Hill R."/>
        </authorList>
    </citation>
    <scope>NUCLEOTIDE SEQUENCE</scope>
    <source>
        <strain evidence="7">IMI 366586</strain>
    </source>
</reference>
<evidence type="ECO:0000256" key="3">
    <source>
        <dbReference type="ARBA" id="ARBA00022827"/>
    </source>
</evidence>
<accession>A0A9W8W5Z2</accession>
<keyword evidence="6" id="KW-1133">Transmembrane helix</keyword>
<dbReference type="PANTHER" id="PTHR23023">
    <property type="entry name" value="DIMETHYLANILINE MONOOXYGENASE"/>
    <property type="match status" value="1"/>
</dbReference>
<organism evidence="7 8">
    <name type="scientific">Fusarium piperis</name>
    <dbReference type="NCBI Taxonomy" id="1435070"/>
    <lineage>
        <taxon>Eukaryota</taxon>
        <taxon>Fungi</taxon>
        <taxon>Dikarya</taxon>
        <taxon>Ascomycota</taxon>
        <taxon>Pezizomycotina</taxon>
        <taxon>Sordariomycetes</taxon>
        <taxon>Hypocreomycetidae</taxon>
        <taxon>Hypocreales</taxon>
        <taxon>Nectriaceae</taxon>
        <taxon>Fusarium</taxon>
        <taxon>Fusarium solani species complex</taxon>
    </lineage>
</organism>
<dbReference type="InterPro" id="IPR020946">
    <property type="entry name" value="Flavin_mOase-like"/>
</dbReference>
<dbReference type="AlphaFoldDB" id="A0A9W8W5Z2"/>
<keyword evidence="6" id="KW-0472">Membrane</keyword>
<keyword evidence="5" id="KW-0560">Oxidoreductase</keyword>
<dbReference type="PIRSF" id="PIRSF000332">
    <property type="entry name" value="FMO"/>
    <property type="match status" value="1"/>
</dbReference>
<comment type="similarity">
    <text evidence="1">Belongs to the FMO family.</text>
</comment>
<keyword evidence="8" id="KW-1185">Reference proteome</keyword>
<gene>
    <name evidence="7" type="ORF">N0V84_009606</name>
</gene>
<keyword evidence="3" id="KW-0274">FAD</keyword>
<dbReference type="InterPro" id="IPR036188">
    <property type="entry name" value="FAD/NAD-bd_sf"/>
</dbReference>
<keyword evidence="2" id="KW-0285">Flavoprotein</keyword>
<dbReference type="InterPro" id="IPR050346">
    <property type="entry name" value="FMO-like"/>
</dbReference>
<evidence type="ECO:0000313" key="7">
    <source>
        <dbReference type="EMBL" id="KAJ4313072.1"/>
    </source>
</evidence>
<feature type="transmembrane region" description="Helical" evidence="6">
    <location>
        <begin position="571"/>
        <end position="591"/>
    </location>
</feature>
<comment type="caution">
    <text evidence="7">The sequence shown here is derived from an EMBL/GenBank/DDBJ whole genome shotgun (WGS) entry which is preliminary data.</text>
</comment>
<proteinExistence type="inferred from homology"/>
<evidence type="ECO:0008006" key="9">
    <source>
        <dbReference type="Google" id="ProtNLM"/>
    </source>
</evidence>
<evidence type="ECO:0000256" key="1">
    <source>
        <dbReference type="ARBA" id="ARBA00009183"/>
    </source>
</evidence>
<dbReference type="GO" id="GO:0050660">
    <property type="term" value="F:flavin adenine dinucleotide binding"/>
    <property type="evidence" value="ECO:0007669"/>
    <property type="project" value="InterPro"/>
</dbReference>
<dbReference type="GO" id="GO:0004499">
    <property type="term" value="F:N,N-dimethylaniline monooxygenase activity"/>
    <property type="evidence" value="ECO:0007669"/>
    <property type="project" value="InterPro"/>
</dbReference>
<dbReference type="Gene3D" id="3.50.50.60">
    <property type="entry name" value="FAD/NAD(P)-binding domain"/>
    <property type="match status" value="1"/>
</dbReference>
<dbReference type="GO" id="GO:0050661">
    <property type="term" value="F:NADP binding"/>
    <property type="evidence" value="ECO:0007669"/>
    <property type="project" value="InterPro"/>
</dbReference>
<keyword evidence="6" id="KW-0812">Transmembrane</keyword>
<protein>
    <recommendedName>
        <fullName evidence="9">Monooxygenase</fullName>
    </recommendedName>
</protein>
<dbReference type="PRINTS" id="PR00370">
    <property type="entry name" value="FMOXYGENASE"/>
</dbReference>
<dbReference type="EMBL" id="JAPEUR010000269">
    <property type="protein sequence ID" value="KAJ4313072.1"/>
    <property type="molecule type" value="Genomic_DNA"/>
</dbReference>
<dbReference type="Pfam" id="PF00743">
    <property type="entry name" value="FMO-like"/>
    <property type="match status" value="2"/>
</dbReference>
<name>A0A9W8W5Z2_9HYPO</name>
<evidence type="ECO:0000256" key="4">
    <source>
        <dbReference type="ARBA" id="ARBA00022857"/>
    </source>
</evidence>
<dbReference type="OrthoDB" id="10254665at2759"/>
<evidence type="ECO:0000313" key="8">
    <source>
        <dbReference type="Proteomes" id="UP001140502"/>
    </source>
</evidence>
<evidence type="ECO:0000256" key="5">
    <source>
        <dbReference type="ARBA" id="ARBA00023002"/>
    </source>
</evidence>